<dbReference type="Pfam" id="PF07679">
    <property type="entry name" value="I-set"/>
    <property type="match status" value="1"/>
</dbReference>
<organism evidence="3 4">
    <name type="scientific">Paralvinella palmiformis</name>
    <dbReference type="NCBI Taxonomy" id="53620"/>
    <lineage>
        <taxon>Eukaryota</taxon>
        <taxon>Metazoa</taxon>
        <taxon>Spiralia</taxon>
        <taxon>Lophotrochozoa</taxon>
        <taxon>Annelida</taxon>
        <taxon>Polychaeta</taxon>
        <taxon>Sedentaria</taxon>
        <taxon>Canalipalpata</taxon>
        <taxon>Terebellida</taxon>
        <taxon>Terebelliformia</taxon>
        <taxon>Alvinellidae</taxon>
        <taxon>Paralvinella</taxon>
    </lineage>
</organism>
<dbReference type="InterPro" id="IPR013783">
    <property type="entry name" value="Ig-like_fold"/>
</dbReference>
<feature type="signal peptide" evidence="1">
    <location>
        <begin position="1"/>
        <end position="19"/>
    </location>
</feature>
<proteinExistence type="predicted"/>
<name>A0AAD9MZR1_9ANNE</name>
<evidence type="ECO:0000313" key="4">
    <source>
        <dbReference type="Proteomes" id="UP001208570"/>
    </source>
</evidence>
<sequence>MCIEFVYLLTLVFLFPLSAKPPKARVIPREQEVQRGKKINLKCKISGRPLPIVRWLKDNKPLVNSGRIRIRNSK</sequence>
<dbReference type="SUPFAM" id="SSF48726">
    <property type="entry name" value="Immunoglobulin"/>
    <property type="match status" value="1"/>
</dbReference>
<keyword evidence="4" id="KW-1185">Reference proteome</keyword>
<feature type="chain" id="PRO_5042058848" description="Ig-like domain-containing protein" evidence="1">
    <location>
        <begin position="20"/>
        <end position="74"/>
    </location>
</feature>
<accession>A0AAD9MZR1</accession>
<dbReference type="InterPro" id="IPR036179">
    <property type="entry name" value="Ig-like_dom_sf"/>
</dbReference>
<evidence type="ECO:0000313" key="3">
    <source>
        <dbReference type="EMBL" id="KAK2151420.1"/>
    </source>
</evidence>
<protein>
    <recommendedName>
        <fullName evidence="2">Ig-like domain-containing protein</fullName>
    </recommendedName>
</protein>
<evidence type="ECO:0000259" key="2">
    <source>
        <dbReference type="PROSITE" id="PS50835"/>
    </source>
</evidence>
<dbReference type="InterPro" id="IPR007110">
    <property type="entry name" value="Ig-like_dom"/>
</dbReference>
<dbReference type="Gene3D" id="2.60.40.10">
    <property type="entry name" value="Immunoglobulins"/>
    <property type="match status" value="1"/>
</dbReference>
<dbReference type="AlphaFoldDB" id="A0AAD9MZR1"/>
<gene>
    <name evidence="3" type="ORF">LSH36_364g05006</name>
</gene>
<dbReference type="Proteomes" id="UP001208570">
    <property type="component" value="Unassembled WGS sequence"/>
</dbReference>
<dbReference type="InterPro" id="IPR013098">
    <property type="entry name" value="Ig_I-set"/>
</dbReference>
<reference evidence="3" key="1">
    <citation type="journal article" date="2023" name="Mol. Biol. Evol.">
        <title>Third-Generation Sequencing Reveals the Adaptive Role of the Epigenome in Three Deep-Sea Polychaetes.</title>
        <authorList>
            <person name="Perez M."/>
            <person name="Aroh O."/>
            <person name="Sun Y."/>
            <person name="Lan Y."/>
            <person name="Juniper S.K."/>
            <person name="Young C.R."/>
            <person name="Angers B."/>
            <person name="Qian P.Y."/>
        </authorList>
    </citation>
    <scope>NUCLEOTIDE SEQUENCE</scope>
    <source>
        <strain evidence="3">P08H-3</strain>
    </source>
</reference>
<evidence type="ECO:0000256" key="1">
    <source>
        <dbReference type="SAM" id="SignalP"/>
    </source>
</evidence>
<keyword evidence="1" id="KW-0732">Signal</keyword>
<dbReference type="EMBL" id="JAODUP010000364">
    <property type="protein sequence ID" value="KAK2151420.1"/>
    <property type="molecule type" value="Genomic_DNA"/>
</dbReference>
<feature type="domain" description="Ig-like" evidence="2">
    <location>
        <begin position="22"/>
        <end position="74"/>
    </location>
</feature>
<comment type="caution">
    <text evidence="3">The sequence shown here is derived from an EMBL/GenBank/DDBJ whole genome shotgun (WGS) entry which is preliminary data.</text>
</comment>
<dbReference type="PROSITE" id="PS50835">
    <property type="entry name" value="IG_LIKE"/>
    <property type="match status" value="1"/>
</dbReference>